<dbReference type="Proteomes" id="UP000799770">
    <property type="component" value="Unassembled WGS sequence"/>
</dbReference>
<name>A0A6A5Z111_9PLEO</name>
<dbReference type="EMBL" id="ML977330">
    <property type="protein sequence ID" value="KAF2112744.1"/>
    <property type="molecule type" value="Genomic_DNA"/>
</dbReference>
<evidence type="ECO:0000256" key="1">
    <source>
        <dbReference type="SAM" id="MobiDB-lite"/>
    </source>
</evidence>
<organism evidence="3 4">
    <name type="scientific">Lophiotrema nucula</name>
    <dbReference type="NCBI Taxonomy" id="690887"/>
    <lineage>
        <taxon>Eukaryota</taxon>
        <taxon>Fungi</taxon>
        <taxon>Dikarya</taxon>
        <taxon>Ascomycota</taxon>
        <taxon>Pezizomycotina</taxon>
        <taxon>Dothideomycetes</taxon>
        <taxon>Pleosporomycetidae</taxon>
        <taxon>Pleosporales</taxon>
        <taxon>Lophiotremataceae</taxon>
        <taxon>Lophiotrema</taxon>
    </lineage>
</organism>
<feature type="compositionally biased region" description="Acidic residues" evidence="1">
    <location>
        <begin position="257"/>
        <end position="267"/>
    </location>
</feature>
<proteinExistence type="predicted"/>
<dbReference type="PANTHER" id="PTHR35910:SF1">
    <property type="entry name" value="2EXR DOMAIN-CONTAINING PROTEIN"/>
    <property type="match status" value="1"/>
</dbReference>
<reference evidence="3" key="1">
    <citation type="journal article" date="2020" name="Stud. Mycol.">
        <title>101 Dothideomycetes genomes: a test case for predicting lifestyles and emergence of pathogens.</title>
        <authorList>
            <person name="Haridas S."/>
            <person name="Albert R."/>
            <person name="Binder M."/>
            <person name="Bloem J."/>
            <person name="Labutti K."/>
            <person name="Salamov A."/>
            <person name="Andreopoulos B."/>
            <person name="Baker S."/>
            <person name="Barry K."/>
            <person name="Bills G."/>
            <person name="Bluhm B."/>
            <person name="Cannon C."/>
            <person name="Castanera R."/>
            <person name="Culley D."/>
            <person name="Daum C."/>
            <person name="Ezra D."/>
            <person name="Gonzalez J."/>
            <person name="Henrissat B."/>
            <person name="Kuo A."/>
            <person name="Liang C."/>
            <person name="Lipzen A."/>
            <person name="Lutzoni F."/>
            <person name="Magnuson J."/>
            <person name="Mondo S."/>
            <person name="Nolan M."/>
            <person name="Ohm R."/>
            <person name="Pangilinan J."/>
            <person name="Park H.-J."/>
            <person name="Ramirez L."/>
            <person name="Alfaro M."/>
            <person name="Sun H."/>
            <person name="Tritt A."/>
            <person name="Yoshinaga Y."/>
            <person name="Zwiers L.-H."/>
            <person name="Turgeon B."/>
            <person name="Goodwin S."/>
            <person name="Spatafora J."/>
            <person name="Crous P."/>
            <person name="Grigoriev I."/>
        </authorList>
    </citation>
    <scope>NUCLEOTIDE SEQUENCE</scope>
    <source>
        <strain evidence="3">CBS 627.86</strain>
    </source>
</reference>
<accession>A0A6A5Z111</accession>
<dbReference type="PANTHER" id="PTHR35910">
    <property type="entry name" value="2EXR DOMAIN-CONTAINING PROTEIN"/>
    <property type="match status" value="1"/>
</dbReference>
<evidence type="ECO:0000313" key="3">
    <source>
        <dbReference type="EMBL" id="KAF2112744.1"/>
    </source>
</evidence>
<protein>
    <recommendedName>
        <fullName evidence="2">2EXR domain-containing protein</fullName>
    </recommendedName>
</protein>
<dbReference type="AlphaFoldDB" id="A0A6A5Z111"/>
<feature type="region of interest" description="Disordered" evidence="1">
    <location>
        <begin position="249"/>
        <end position="305"/>
    </location>
</feature>
<dbReference type="InterPro" id="IPR045518">
    <property type="entry name" value="2EXR"/>
</dbReference>
<dbReference type="Pfam" id="PF20150">
    <property type="entry name" value="2EXR"/>
    <property type="match status" value="1"/>
</dbReference>
<evidence type="ECO:0000259" key="2">
    <source>
        <dbReference type="Pfam" id="PF20150"/>
    </source>
</evidence>
<sequence>MVSTESFHPFPRLPTELRLQIWGTATSNWNTPSLIKINIDTVNWVITGFSSPLPGILAATHESRSAALPFCVRIESQCENSLPFSGRILSETPKYCGYIVKGSSITLLELDFRPEYRQADWDDYSNAITWEHIDEIVPEVLGLAEHLHLRCDNLSMLNQLWNDGGFPGYTGLSSVFQSLESLKMVTESRKAVQEINTNGDTYWCEVHRLQSCSTGTGSCYFSRDFQAYRPYWDFSFWTWIQRDEMKRLGAPESNKGDEEDEHEEDELERSADRLKLSGKVQLPIPDDVIEQAERRRQEITSSRRH</sequence>
<gene>
    <name evidence="3" type="ORF">BDV96DRAFT_156625</name>
</gene>
<keyword evidence="4" id="KW-1185">Reference proteome</keyword>
<evidence type="ECO:0000313" key="4">
    <source>
        <dbReference type="Proteomes" id="UP000799770"/>
    </source>
</evidence>
<dbReference type="OrthoDB" id="3473305at2759"/>
<feature type="domain" description="2EXR" evidence="2">
    <location>
        <begin position="7"/>
        <end position="72"/>
    </location>
</feature>